<organism evidence="2 3">
    <name type="scientific">Luteococcus japonicus LSP_Lj1</name>
    <dbReference type="NCBI Taxonomy" id="1255658"/>
    <lineage>
        <taxon>Bacteria</taxon>
        <taxon>Bacillati</taxon>
        <taxon>Actinomycetota</taxon>
        <taxon>Actinomycetes</taxon>
        <taxon>Propionibacteriales</taxon>
        <taxon>Propionibacteriaceae</taxon>
        <taxon>Luteococcus</taxon>
    </lineage>
</organism>
<dbReference type="AlphaFoldDB" id="A0A1R4JBM1"/>
<gene>
    <name evidence="2" type="ORF">FM114_06630</name>
</gene>
<evidence type="ECO:0000256" key="1">
    <source>
        <dbReference type="SAM" id="MobiDB-lite"/>
    </source>
</evidence>
<reference evidence="2 3" key="1">
    <citation type="submission" date="2017-02" db="EMBL/GenBank/DDBJ databases">
        <authorList>
            <person name="Peterson S.W."/>
        </authorList>
    </citation>
    <scope>NUCLEOTIDE SEQUENCE [LARGE SCALE GENOMIC DNA]</scope>
    <source>
        <strain evidence="2 3">LSP_Lj1</strain>
    </source>
</reference>
<feature type="region of interest" description="Disordered" evidence="1">
    <location>
        <begin position="112"/>
        <end position="141"/>
    </location>
</feature>
<protein>
    <submittedName>
        <fullName evidence="2">Uncharacterized protein</fullName>
    </submittedName>
</protein>
<evidence type="ECO:0000313" key="2">
    <source>
        <dbReference type="EMBL" id="SJN29422.1"/>
    </source>
</evidence>
<dbReference type="EMBL" id="FUKQ01000025">
    <property type="protein sequence ID" value="SJN29422.1"/>
    <property type="molecule type" value="Genomic_DNA"/>
</dbReference>
<dbReference type="Proteomes" id="UP000188342">
    <property type="component" value="Unassembled WGS sequence"/>
</dbReference>
<name>A0A1R4JBM1_9ACTN</name>
<dbReference type="STRING" id="1255658.FM114_06630"/>
<feature type="compositionally biased region" description="Low complexity" evidence="1">
    <location>
        <begin position="130"/>
        <end position="141"/>
    </location>
</feature>
<keyword evidence="3" id="KW-1185">Reference proteome</keyword>
<evidence type="ECO:0000313" key="3">
    <source>
        <dbReference type="Proteomes" id="UP000188342"/>
    </source>
</evidence>
<proteinExistence type="predicted"/>
<accession>A0A1R4JBM1</accession>
<sequence length="223" mass="23615">MCVHLAHHLLLGTQATAGSWRIGHASTVPGHRICPGRTTLRPSRCCFDPHGGGSKQHIGGRSGLPARRVLTPSTEPVRRGIVHRASTRSWRGPRGPSALAPCPVWSRIANSAPKASTPMRSPERCPPGPSTGSAAASTSTVSPRTTVWGAIWWSAVPFWPGADRRRCSAMPRRRPHGACPCPGRLWAPCTSSSLDARAAEAVRGCACTRRNSATTPVCASATE</sequence>